<protein>
    <submittedName>
        <fullName evidence="2">Uncharacterized protein</fullName>
    </submittedName>
</protein>
<feature type="region of interest" description="Disordered" evidence="1">
    <location>
        <begin position="80"/>
        <end position="101"/>
    </location>
</feature>
<feature type="compositionally biased region" description="Polar residues" evidence="1">
    <location>
        <begin position="80"/>
        <end position="98"/>
    </location>
</feature>
<evidence type="ECO:0000256" key="1">
    <source>
        <dbReference type="SAM" id="MobiDB-lite"/>
    </source>
</evidence>
<proteinExistence type="predicted"/>
<dbReference type="Proteomes" id="UP000030004">
    <property type="component" value="Unassembled WGS sequence"/>
</dbReference>
<gene>
    <name evidence="2" type="ORF">ATO9_00815</name>
</gene>
<accession>A0A0A0EIW3</accession>
<keyword evidence="3" id="KW-1185">Reference proteome</keyword>
<reference evidence="2 3" key="1">
    <citation type="journal article" date="2015" name="Antonie Van Leeuwenhoek">
        <title>Pseudooceanicola atlanticus gen. nov. sp. nov., isolated from surface seawater of the Atlantic Ocean and reclassification of Oceanicola batsensis, Oceanicola marinus, Oceanicola nitratireducens, Oceanicola nanhaiensis, Oceanicola antarcticus and Oceanicola flagellatus, as Pseudooceanicola batsensis comb. nov., Pseudooceanicola marinus comb. nov., Pseudooceanicola nitratireducens comb. nov., Pseudooceanicola nanhaiensis comb. nov., Pseudooceanicola antarcticus comb. nov., and Pseudooceanicola flagellatus comb. nov.</title>
        <authorList>
            <person name="Lai Q."/>
            <person name="Li G."/>
            <person name="Liu X."/>
            <person name="Du Y."/>
            <person name="Sun F."/>
            <person name="Shao Z."/>
        </authorList>
    </citation>
    <scope>NUCLEOTIDE SEQUENCE [LARGE SCALE GENOMIC DNA]</scope>
    <source>
        <strain evidence="2 3">22II-s11g</strain>
    </source>
</reference>
<organism evidence="2 3">
    <name type="scientific">Pseudooceanicola atlanticus</name>
    <dbReference type="NCBI Taxonomy" id="1461694"/>
    <lineage>
        <taxon>Bacteria</taxon>
        <taxon>Pseudomonadati</taxon>
        <taxon>Pseudomonadota</taxon>
        <taxon>Alphaproteobacteria</taxon>
        <taxon>Rhodobacterales</taxon>
        <taxon>Paracoccaceae</taxon>
        <taxon>Pseudooceanicola</taxon>
    </lineage>
</organism>
<evidence type="ECO:0000313" key="3">
    <source>
        <dbReference type="Proteomes" id="UP000030004"/>
    </source>
</evidence>
<evidence type="ECO:0000313" key="2">
    <source>
        <dbReference type="EMBL" id="KGM50083.1"/>
    </source>
</evidence>
<dbReference type="eggNOG" id="ENOG5033CSG">
    <property type="taxonomic scope" value="Bacteria"/>
</dbReference>
<comment type="caution">
    <text evidence="2">The sequence shown here is derived from an EMBL/GenBank/DDBJ whole genome shotgun (WGS) entry which is preliminary data.</text>
</comment>
<sequence length="246" mass="26577">MLLVLCIGVSIATLTFDAVTDFAQSATTKVASVLAPSASKPRSRLSKAMSERDAYRREASDLKVRTSAMDAELRQLRTDNASLRSRNQSLTKRASTSRAETRALKGKVGDLSRRMASRTAKVTGANIASMGAESLPFIGVAVVVAATTYEVKSACDTMHDLSELELAVDPMAEIDPDTVCGISVPSRDEVLVLVKSSPGMAWDKAKEVYSGLPSMPSMPSMPDWNIRETVGNGWNNLGKMWPFDEE</sequence>
<dbReference type="AlphaFoldDB" id="A0A0A0EIW3"/>
<name>A0A0A0EIW3_9RHOB</name>
<dbReference type="EMBL" id="AQQX01000001">
    <property type="protein sequence ID" value="KGM50083.1"/>
    <property type="molecule type" value="Genomic_DNA"/>
</dbReference>
<dbReference type="STRING" id="1461694.ATO9_00815"/>